<dbReference type="InterPro" id="IPR001387">
    <property type="entry name" value="Cro/C1-type_HTH"/>
</dbReference>
<dbReference type="InterPro" id="IPR031856">
    <property type="entry name" value="YdaS_toxin-like"/>
</dbReference>
<gene>
    <name evidence="1" type="ORF">B0T45_21470</name>
</gene>
<dbReference type="CDD" id="cd00093">
    <property type="entry name" value="HTH_XRE"/>
    <property type="match status" value="1"/>
</dbReference>
<dbReference type="Pfam" id="PF15943">
    <property type="entry name" value="YdaS_toxin"/>
    <property type="match status" value="1"/>
</dbReference>
<name>A0A1W0CCX1_9NEIS</name>
<evidence type="ECO:0000313" key="1">
    <source>
        <dbReference type="EMBL" id="OQS32574.1"/>
    </source>
</evidence>
<dbReference type="SUPFAM" id="SSF47413">
    <property type="entry name" value="lambda repressor-like DNA-binding domains"/>
    <property type="match status" value="1"/>
</dbReference>
<sequence length="77" mass="8293">MVMPMSREALIEAVKKAGTQTALAEAIGKRQAHVHYWLTKAVGEVPPAEFVLKIEAATGVSRHSLRPDLYGPIPASV</sequence>
<protein>
    <recommendedName>
        <fullName evidence="3">Helix-turn-helix domain-containing protein</fullName>
    </recommendedName>
</protein>
<dbReference type="AlphaFoldDB" id="A0A1W0CCX1"/>
<reference evidence="1 2" key="1">
    <citation type="submission" date="2017-02" db="EMBL/GenBank/DDBJ databases">
        <title>Chromobacterium haemolyticum H5244.</title>
        <authorList>
            <person name="Gulvik C.A."/>
        </authorList>
    </citation>
    <scope>NUCLEOTIDE SEQUENCE [LARGE SCALE GENOMIC DNA]</scope>
    <source>
        <strain evidence="1 2">H5244</strain>
    </source>
</reference>
<proteinExistence type="predicted"/>
<evidence type="ECO:0008006" key="3">
    <source>
        <dbReference type="Google" id="ProtNLM"/>
    </source>
</evidence>
<dbReference type="EMBL" id="MUKV01000045">
    <property type="protein sequence ID" value="OQS32574.1"/>
    <property type="molecule type" value="Genomic_DNA"/>
</dbReference>
<dbReference type="Proteomes" id="UP000192721">
    <property type="component" value="Unassembled WGS sequence"/>
</dbReference>
<dbReference type="GO" id="GO:0003677">
    <property type="term" value="F:DNA binding"/>
    <property type="evidence" value="ECO:0007669"/>
    <property type="project" value="InterPro"/>
</dbReference>
<evidence type="ECO:0000313" key="2">
    <source>
        <dbReference type="Proteomes" id="UP000192721"/>
    </source>
</evidence>
<dbReference type="Gene3D" id="1.10.260.40">
    <property type="entry name" value="lambda repressor-like DNA-binding domains"/>
    <property type="match status" value="1"/>
</dbReference>
<comment type="caution">
    <text evidence="1">The sequence shown here is derived from an EMBL/GenBank/DDBJ whole genome shotgun (WGS) entry which is preliminary data.</text>
</comment>
<dbReference type="InterPro" id="IPR010982">
    <property type="entry name" value="Lambda_DNA-bd_dom_sf"/>
</dbReference>
<organism evidence="1 2">
    <name type="scientific">Chromobacterium haemolyticum</name>
    <dbReference type="NCBI Taxonomy" id="394935"/>
    <lineage>
        <taxon>Bacteria</taxon>
        <taxon>Pseudomonadati</taxon>
        <taxon>Pseudomonadota</taxon>
        <taxon>Betaproteobacteria</taxon>
        <taxon>Neisseriales</taxon>
        <taxon>Chromobacteriaceae</taxon>
        <taxon>Chromobacterium</taxon>
    </lineage>
</organism>
<accession>A0A1W0CCX1</accession>